<protein>
    <submittedName>
        <fullName evidence="1">Gluconate 2-dehydrogenase subunit 3 family protein</fullName>
    </submittedName>
</protein>
<dbReference type="InterPro" id="IPR027056">
    <property type="entry name" value="Gluconate_2DH_su3"/>
</dbReference>
<name>A0A9X1JWW9_9FLAO</name>
<accession>A0A9X1JWW9</accession>
<comment type="caution">
    <text evidence="1">The sequence shown here is derived from an EMBL/GenBank/DDBJ whole genome shotgun (WGS) entry which is preliminary data.</text>
</comment>
<gene>
    <name evidence="1" type="ORF">KXJ69_05110</name>
</gene>
<dbReference type="EMBL" id="JAHWDP010000002">
    <property type="protein sequence ID" value="MBW2937473.1"/>
    <property type="molecule type" value="Genomic_DNA"/>
</dbReference>
<sequence length="233" mass="26592">MDRRESLKSMLLGSMGAGLALQSCVTTTPPEVVEDKIWEYTYGRTPKEEEFDNKLLCEQFFEDDELKEIHNLANLILPPNEHGSIDDAKVVPFIEFMAKDVPEFQTKIKGGLMWLNIYCNAKYKTNFVNTPEAQQKEVLDMIAWPDPDAKEHPHEVQFFSLMRNLVMTGYFSSEVGIKELGYKGNTPNNWDGVPQDVLDDHGLAYDPEWLAKCVDPNTRGEIAQWDEEGNLIS</sequence>
<reference evidence="1" key="1">
    <citation type="submission" date="2021-07" db="EMBL/GenBank/DDBJ databases">
        <title>Aureisphaera sp. CAU 1614 isolated from sea sediment.</title>
        <authorList>
            <person name="Kim W."/>
        </authorList>
    </citation>
    <scope>NUCLEOTIDE SEQUENCE</scope>
    <source>
        <strain evidence="1">CAU 1614</strain>
    </source>
</reference>
<evidence type="ECO:0000313" key="2">
    <source>
        <dbReference type="Proteomes" id="UP001138686"/>
    </source>
</evidence>
<dbReference type="RefSeq" id="WP_219051898.1">
    <property type="nucleotide sequence ID" value="NZ_JAHWDP010000002.1"/>
</dbReference>
<dbReference type="Pfam" id="PF13618">
    <property type="entry name" value="Gluconate_2-dh3"/>
    <property type="match status" value="1"/>
</dbReference>
<keyword evidence="2" id="KW-1185">Reference proteome</keyword>
<dbReference type="PROSITE" id="PS51257">
    <property type="entry name" value="PROKAR_LIPOPROTEIN"/>
    <property type="match status" value="1"/>
</dbReference>
<organism evidence="1 2">
    <name type="scientific">Halomarinibacterium sedimenti</name>
    <dbReference type="NCBI Taxonomy" id="2857106"/>
    <lineage>
        <taxon>Bacteria</taxon>
        <taxon>Pseudomonadati</taxon>
        <taxon>Bacteroidota</taxon>
        <taxon>Flavobacteriia</taxon>
        <taxon>Flavobacteriales</taxon>
        <taxon>Flavobacteriaceae</taxon>
        <taxon>Halomarinibacterium</taxon>
    </lineage>
</organism>
<evidence type="ECO:0000313" key="1">
    <source>
        <dbReference type="EMBL" id="MBW2937473.1"/>
    </source>
</evidence>
<dbReference type="AlphaFoldDB" id="A0A9X1JWW9"/>
<proteinExistence type="predicted"/>
<dbReference type="Proteomes" id="UP001138686">
    <property type="component" value="Unassembled WGS sequence"/>
</dbReference>